<evidence type="ECO:0000259" key="6">
    <source>
        <dbReference type="PROSITE" id="PS50975"/>
    </source>
</evidence>
<keyword evidence="8" id="KW-1185">Reference proteome</keyword>
<dbReference type="Pfam" id="PF13535">
    <property type="entry name" value="ATP-grasp_4"/>
    <property type="match status" value="2"/>
</dbReference>
<reference evidence="7 8" key="1">
    <citation type="submission" date="2019-01" db="EMBL/GenBank/DDBJ databases">
        <authorList>
            <person name="Ferrante I. M."/>
        </authorList>
    </citation>
    <scope>NUCLEOTIDE SEQUENCE [LARGE SCALE GENOMIC DNA]</scope>
    <source>
        <strain evidence="7 8">B856</strain>
    </source>
</reference>
<proteinExistence type="predicted"/>
<keyword evidence="1" id="KW-0436">Ligase</keyword>
<dbReference type="PANTHER" id="PTHR43585:SF2">
    <property type="entry name" value="ATP-GRASP ENZYME FSQD"/>
    <property type="match status" value="1"/>
</dbReference>
<evidence type="ECO:0000313" key="7">
    <source>
        <dbReference type="EMBL" id="VEU34106.1"/>
    </source>
</evidence>
<dbReference type="SMART" id="SM01209">
    <property type="entry name" value="GARS_A"/>
    <property type="match status" value="1"/>
</dbReference>
<dbReference type="Proteomes" id="UP000291116">
    <property type="component" value="Unassembled WGS sequence"/>
</dbReference>
<dbReference type="SUPFAM" id="SSF56059">
    <property type="entry name" value="Glutathione synthetase ATP-binding domain-like"/>
    <property type="match status" value="2"/>
</dbReference>
<dbReference type="Gene3D" id="3.30.470.20">
    <property type="entry name" value="ATP-grasp fold, B domain"/>
    <property type="match status" value="2"/>
</dbReference>
<evidence type="ECO:0000256" key="4">
    <source>
        <dbReference type="PROSITE-ProRule" id="PRU00409"/>
    </source>
</evidence>
<feature type="domain" description="ATP-grasp" evidence="6">
    <location>
        <begin position="650"/>
        <end position="851"/>
    </location>
</feature>
<dbReference type="InterPro" id="IPR052032">
    <property type="entry name" value="ATP-dep_AA_Ligase"/>
</dbReference>
<dbReference type="PANTHER" id="PTHR43585">
    <property type="entry name" value="FUMIPYRROLE BIOSYNTHESIS PROTEIN C"/>
    <property type="match status" value="1"/>
</dbReference>
<sequence>MSSSSANESAWVKRQRDRQIVVLVDPYSTGCVVAQELQKRGYLIVAMWTIGFNEEMKSHVPVSCGKMEYFEQIDQLETNEATMSKLLEVAKGHEVIACLAGGEAGVDYADAFSEYLASVSPSSSKILTNGTSIPNRRDKYIQQELCRKMGLRSVRQAGSDKFDENIQSFLKSEPFPVVLKPTESAGSDGVKLCYTFEEAKDHFETLMNGQLVNGGDCPSVLCQEFLNGTEYVVDHVSRDGVHKTCMIWVYDKRVANGANFVYFGMKPVDPSTPLASILINYTRRVLDALEIKHGPTHGEIMMTEDGPCLVEMNCRAHGGDGTFAPLAKALTGAYSQVEMAADAFVDPFAFAQTPDRPSYPFKAAGQEVIFVSRSKGIVKSTPGYKIIKMMPSFLHMDGMKTEGSVVDYTIDLVTGIGSVILMHKDPEVVKRDIDFVRYLEDINGFFVYETKLENLARPRGDAIVFSKTKTSPSKPPRAPHRRLKSTDTSHHQHVFSSDGPNLVRIMSNDRPELGGFGGMPMLTKRMTTVDSSREAVVLIDPYSTGCCIAEEIMKRGFSVIALWTRGFSPEMKTHVPLSCGNIKYLAEVEEGETLAQTSQKMYEAAGSLRVVACLAGGEAGVDLADALSEHIKVRTNGTVIPNRRDKKIQQEIIRKHGLRSIRQAGGSDFGEVKHFLETEPYPVVLKPVESAGSDGVKLCHSFEEAEEHFHVLMNSQMVNGGNCPSVLCQEFLRGKEYVVDHVSRDGEHKTVMVWVYDKRPCHGAEFVYFGCVPVDSESREAKIVIPYVQGVLDALEIRNGPSHAEVMMTPDGPCLVEMNCRAHGGDGNWRPLCRHLTGGYSQVEATVDAFLDKQQFSVLPSKPPSPFKASGQEVILVSYGRGVVKATPGFDIIKEMPSFVYLETGVRPGSRVDYTIDLFTGIGSVILMHKDPAILEGDIQRIRDMEKNNELFTFEQQSRYMKSPSIIGMDKLASA</sequence>
<name>A0A448YWI8_9STRA</name>
<protein>
    <recommendedName>
        <fullName evidence="6">ATP-grasp domain-containing protein</fullName>
    </recommendedName>
</protein>
<accession>A0A448YWI8</accession>
<gene>
    <name evidence="7" type="ORF">PSNMU_V1.4_AUG-EV-PASAV3_0008000</name>
</gene>
<feature type="domain" description="ATP-grasp" evidence="6">
    <location>
        <begin position="143"/>
        <end position="345"/>
    </location>
</feature>
<evidence type="ECO:0000313" key="8">
    <source>
        <dbReference type="Proteomes" id="UP000291116"/>
    </source>
</evidence>
<dbReference type="EMBL" id="CAACVS010000018">
    <property type="protein sequence ID" value="VEU34106.1"/>
    <property type="molecule type" value="Genomic_DNA"/>
</dbReference>
<evidence type="ECO:0000256" key="3">
    <source>
        <dbReference type="ARBA" id="ARBA00022840"/>
    </source>
</evidence>
<feature type="region of interest" description="Disordered" evidence="5">
    <location>
        <begin position="468"/>
        <end position="495"/>
    </location>
</feature>
<dbReference type="AlphaFoldDB" id="A0A448YWI8"/>
<dbReference type="GO" id="GO:0005524">
    <property type="term" value="F:ATP binding"/>
    <property type="evidence" value="ECO:0007669"/>
    <property type="project" value="UniProtKB-UniRule"/>
</dbReference>
<keyword evidence="3 4" id="KW-0067">ATP-binding</keyword>
<keyword evidence="2 4" id="KW-0547">Nucleotide-binding</keyword>
<organism evidence="7 8">
    <name type="scientific">Pseudo-nitzschia multistriata</name>
    <dbReference type="NCBI Taxonomy" id="183589"/>
    <lineage>
        <taxon>Eukaryota</taxon>
        <taxon>Sar</taxon>
        <taxon>Stramenopiles</taxon>
        <taxon>Ochrophyta</taxon>
        <taxon>Bacillariophyta</taxon>
        <taxon>Bacillariophyceae</taxon>
        <taxon>Bacillariophycidae</taxon>
        <taxon>Bacillariales</taxon>
        <taxon>Bacillariaceae</taxon>
        <taxon>Pseudo-nitzschia</taxon>
    </lineage>
</organism>
<evidence type="ECO:0000256" key="5">
    <source>
        <dbReference type="SAM" id="MobiDB-lite"/>
    </source>
</evidence>
<dbReference type="OrthoDB" id="434648at2759"/>
<dbReference type="GO" id="GO:0046872">
    <property type="term" value="F:metal ion binding"/>
    <property type="evidence" value="ECO:0007669"/>
    <property type="project" value="InterPro"/>
</dbReference>
<dbReference type="PROSITE" id="PS50975">
    <property type="entry name" value="ATP_GRASP"/>
    <property type="match status" value="2"/>
</dbReference>
<dbReference type="InterPro" id="IPR011761">
    <property type="entry name" value="ATP-grasp"/>
</dbReference>
<dbReference type="GO" id="GO:0016874">
    <property type="term" value="F:ligase activity"/>
    <property type="evidence" value="ECO:0007669"/>
    <property type="project" value="UniProtKB-KW"/>
</dbReference>
<evidence type="ECO:0000256" key="1">
    <source>
        <dbReference type="ARBA" id="ARBA00022598"/>
    </source>
</evidence>
<evidence type="ECO:0000256" key="2">
    <source>
        <dbReference type="ARBA" id="ARBA00022741"/>
    </source>
</evidence>